<evidence type="ECO:0000313" key="2">
    <source>
        <dbReference type="Proteomes" id="UP001163064"/>
    </source>
</evidence>
<name>A0ABT3TVW0_9ACTN</name>
<keyword evidence="2" id="KW-1185">Reference proteome</keyword>
<protein>
    <recommendedName>
        <fullName evidence="3">Ribbon-helix-helix protein CopG domain-containing protein</fullName>
    </recommendedName>
</protein>
<proteinExistence type="predicted"/>
<comment type="caution">
    <text evidence="1">The sequence shown here is derived from an EMBL/GenBank/DDBJ whole genome shotgun (WGS) entry which is preliminary data.</text>
</comment>
<reference evidence="1" key="1">
    <citation type="submission" date="2022-10" db="EMBL/GenBank/DDBJ databases">
        <title>Streptomyces beihaiensis sp. nov., a chitin degrading actinobacterium, isolated from shrimp pond soil.</title>
        <authorList>
            <person name="Xie J."/>
            <person name="Shen N."/>
        </authorList>
    </citation>
    <scope>NUCLEOTIDE SEQUENCE</scope>
    <source>
        <strain evidence="1">GXMU-J5</strain>
    </source>
</reference>
<gene>
    <name evidence="1" type="ORF">OFY01_15765</name>
</gene>
<dbReference type="Proteomes" id="UP001163064">
    <property type="component" value="Unassembled WGS sequence"/>
</dbReference>
<dbReference type="RefSeq" id="WP_266600349.1">
    <property type="nucleotide sequence ID" value="NZ_JAPHNL010000168.1"/>
</dbReference>
<dbReference type="Pfam" id="PF21983">
    <property type="entry name" value="NikA-like"/>
    <property type="match status" value="1"/>
</dbReference>
<evidence type="ECO:0008006" key="3">
    <source>
        <dbReference type="Google" id="ProtNLM"/>
    </source>
</evidence>
<dbReference type="InterPro" id="IPR053842">
    <property type="entry name" value="NikA-like"/>
</dbReference>
<dbReference type="EMBL" id="JAPHNL010000168">
    <property type="protein sequence ID" value="MCX3061193.1"/>
    <property type="molecule type" value="Genomic_DNA"/>
</dbReference>
<accession>A0ABT3TVW0</accession>
<organism evidence="1 2">
    <name type="scientific">Streptomyces beihaiensis</name>
    <dbReference type="NCBI Taxonomy" id="2984495"/>
    <lineage>
        <taxon>Bacteria</taxon>
        <taxon>Bacillati</taxon>
        <taxon>Actinomycetota</taxon>
        <taxon>Actinomycetes</taxon>
        <taxon>Kitasatosporales</taxon>
        <taxon>Streptomycetaceae</taxon>
        <taxon>Streptomyces</taxon>
    </lineage>
</organism>
<evidence type="ECO:0000313" key="1">
    <source>
        <dbReference type="EMBL" id="MCX3061193.1"/>
    </source>
</evidence>
<sequence>MDGTALVRELFTPDEYDAVRSHADQLGLSVTEYVRRSAAERALERLHLTEAIEAQALRLGKPPIPRVERARGADGPSSAPALDRFLDALAHPGETG</sequence>